<protein>
    <submittedName>
        <fullName evidence="2">Uncharacterized protein</fullName>
    </submittedName>
</protein>
<evidence type="ECO:0000313" key="3">
    <source>
        <dbReference type="Proteomes" id="UP000792457"/>
    </source>
</evidence>
<comment type="caution">
    <text evidence="2">The sequence shown here is derived from an EMBL/GenBank/DDBJ whole genome shotgun (WGS) entry which is preliminary data.</text>
</comment>
<gene>
    <name evidence="2" type="ORF">J437_LFUL007143</name>
</gene>
<accession>A0A8K0K8V9</accession>
<proteinExistence type="predicted"/>
<keyword evidence="1" id="KW-1133">Transmembrane helix</keyword>
<feature type="transmembrane region" description="Helical" evidence="1">
    <location>
        <begin position="71"/>
        <end position="90"/>
    </location>
</feature>
<organism evidence="2 3">
    <name type="scientific">Ladona fulva</name>
    <name type="common">Scarce chaser dragonfly</name>
    <name type="synonym">Libellula fulva</name>
    <dbReference type="NCBI Taxonomy" id="123851"/>
    <lineage>
        <taxon>Eukaryota</taxon>
        <taxon>Metazoa</taxon>
        <taxon>Ecdysozoa</taxon>
        <taxon>Arthropoda</taxon>
        <taxon>Hexapoda</taxon>
        <taxon>Insecta</taxon>
        <taxon>Pterygota</taxon>
        <taxon>Palaeoptera</taxon>
        <taxon>Odonata</taxon>
        <taxon>Epiprocta</taxon>
        <taxon>Anisoptera</taxon>
        <taxon>Libelluloidea</taxon>
        <taxon>Libellulidae</taxon>
        <taxon>Ladona</taxon>
    </lineage>
</organism>
<dbReference type="EMBL" id="KZ308426">
    <property type="protein sequence ID" value="KAG8229335.1"/>
    <property type="molecule type" value="Genomic_DNA"/>
</dbReference>
<evidence type="ECO:0000313" key="2">
    <source>
        <dbReference type="EMBL" id="KAG8229335.1"/>
    </source>
</evidence>
<sequence>MEVFGFLKMDSFLQTGQQKDFSLLNQDSVKILISILAHPMNNIYTLICAASDIISHLYDCFFQDQPWSKKMLLIAAFFSDFMMLCLLFFLPKTYHLS</sequence>
<name>A0A8K0K8V9_LADFU</name>
<dbReference type="AlphaFoldDB" id="A0A8K0K8V9"/>
<dbReference type="Proteomes" id="UP000792457">
    <property type="component" value="Unassembled WGS sequence"/>
</dbReference>
<evidence type="ECO:0000256" key="1">
    <source>
        <dbReference type="SAM" id="Phobius"/>
    </source>
</evidence>
<keyword evidence="1" id="KW-0472">Membrane</keyword>
<keyword evidence="1" id="KW-0812">Transmembrane</keyword>
<reference evidence="2" key="2">
    <citation type="submission" date="2017-10" db="EMBL/GenBank/DDBJ databases">
        <title>Ladona fulva Genome sequencing and assembly.</title>
        <authorList>
            <person name="Murali S."/>
            <person name="Richards S."/>
            <person name="Bandaranaike D."/>
            <person name="Bellair M."/>
            <person name="Blankenburg K."/>
            <person name="Chao H."/>
            <person name="Dinh H."/>
            <person name="Doddapaneni H."/>
            <person name="Dugan-Rocha S."/>
            <person name="Elkadiri S."/>
            <person name="Gnanaolivu R."/>
            <person name="Hernandez B."/>
            <person name="Skinner E."/>
            <person name="Javaid M."/>
            <person name="Lee S."/>
            <person name="Li M."/>
            <person name="Ming W."/>
            <person name="Munidasa M."/>
            <person name="Muniz J."/>
            <person name="Nguyen L."/>
            <person name="Hughes D."/>
            <person name="Osuji N."/>
            <person name="Pu L.-L."/>
            <person name="Puazo M."/>
            <person name="Qu C."/>
            <person name="Quiroz J."/>
            <person name="Raj R."/>
            <person name="Weissenberger G."/>
            <person name="Xin Y."/>
            <person name="Zou X."/>
            <person name="Han Y."/>
            <person name="Worley K."/>
            <person name="Muzny D."/>
            <person name="Gibbs R."/>
        </authorList>
    </citation>
    <scope>NUCLEOTIDE SEQUENCE</scope>
    <source>
        <strain evidence="2">Sampled in the wild</strain>
    </source>
</reference>
<reference evidence="2" key="1">
    <citation type="submission" date="2013-04" db="EMBL/GenBank/DDBJ databases">
        <authorList>
            <person name="Qu J."/>
            <person name="Murali S.C."/>
            <person name="Bandaranaike D."/>
            <person name="Bellair M."/>
            <person name="Blankenburg K."/>
            <person name="Chao H."/>
            <person name="Dinh H."/>
            <person name="Doddapaneni H."/>
            <person name="Downs B."/>
            <person name="Dugan-Rocha S."/>
            <person name="Elkadiri S."/>
            <person name="Gnanaolivu R.D."/>
            <person name="Hernandez B."/>
            <person name="Javaid M."/>
            <person name="Jayaseelan J.C."/>
            <person name="Lee S."/>
            <person name="Li M."/>
            <person name="Ming W."/>
            <person name="Munidasa M."/>
            <person name="Muniz J."/>
            <person name="Nguyen L."/>
            <person name="Ongeri F."/>
            <person name="Osuji N."/>
            <person name="Pu L.-L."/>
            <person name="Puazo M."/>
            <person name="Qu C."/>
            <person name="Quiroz J."/>
            <person name="Raj R."/>
            <person name="Weissenberger G."/>
            <person name="Xin Y."/>
            <person name="Zou X."/>
            <person name="Han Y."/>
            <person name="Richards S."/>
            <person name="Worley K."/>
            <person name="Muzny D."/>
            <person name="Gibbs R."/>
        </authorList>
    </citation>
    <scope>NUCLEOTIDE SEQUENCE</scope>
    <source>
        <strain evidence="2">Sampled in the wild</strain>
    </source>
</reference>
<keyword evidence="3" id="KW-1185">Reference proteome</keyword>